<evidence type="ECO:0000313" key="1">
    <source>
        <dbReference type="EMBL" id="KAJ6427345.1"/>
    </source>
</evidence>
<reference evidence="1 2" key="1">
    <citation type="journal article" date="2023" name="Int. J. Mol. Sci.">
        <title>De Novo Assembly and Annotation of 11 Diverse Shrub Willow (Salix) Genomes Reveals Novel Gene Organization in Sex-Linked Regions.</title>
        <authorList>
            <person name="Hyden B."/>
            <person name="Feng K."/>
            <person name="Yates T.B."/>
            <person name="Jawdy S."/>
            <person name="Cereghino C."/>
            <person name="Smart L.B."/>
            <person name="Muchero W."/>
        </authorList>
    </citation>
    <scope>NUCLEOTIDE SEQUENCE [LARGE SCALE GENOMIC DNA]</scope>
    <source>
        <tissue evidence="1">Shoot tip</tissue>
    </source>
</reference>
<dbReference type="Proteomes" id="UP001162972">
    <property type="component" value="Chromosome 1"/>
</dbReference>
<evidence type="ECO:0000313" key="2">
    <source>
        <dbReference type="Proteomes" id="UP001162972"/>
    </source>
</evidence>
<sequence length="142" mass="15311">MASSAAQIHGLAVGSGISSTSSRKPSFSFAPRSVFFSQNLRKTTATFLKHTNNTSRRRYSTGPVSIVNEKVVGIDLGTGGCGDGRRETRDSYKRGGAEDYPIYCGVYKKRGQACGADCEMAGGGEPGEHLLFGEEVYWEEDE</sequence>
<keyword evidence="2" id="KW-1185">Reference proteome</keyword>
<comment type="caution">
    <text evidence="1">The sequence shown here is derived from an EMBL/GenBank/DDBJ whole genome shotgun (WGS) entry which is preliminary data.</text>
</comment>
<dbReference type="EMBL" id="JAPFFJ010000005">
    <property type="protein sequence ID" value="KAJ6427345.1"/>
    <property type="molecule type" value="Genomic_DNA"/>
</dbReference>
<proteinExistence type="predicted"/>
<accession>A0AAD6PFQ3</accession>
<name>A0AAD6PFQ3_9ROSI</name>
<organism evidence="1 2">
    <name type="scientific">Salix udensis</name>
    <dbReference type="NCBI Taxonomy" id="889485"/>
    <lineage>
        <taxon>Eukaryota</taxon>
        <taxon>Viridiplantae</taxon>
        <taxon>Streptophyta</taxon>
        <taxon>Embryophyta</taxon>
        <taxon>Tracheophyta</taxon>
        <taxon>Spermatophyta</taxon>
        <taxon>Magnoliopsida</taxon>
        <taxon>eudicotyledons</taxon>
        <taxon>Gunneridae</taxon>
        <taxon>Pentapetalae</taxon>
        <taxon>rosids</taxon>
        <taxon>fabids</taxon>
        <taxon>Malpighiales</taxon>
        <taxon>Salicaceae</taxon>
        <taxon>Saliceae</taxon>
        <taxon>Salix</taxon>
    </lineage>
</organism>
<gene>
    <name evidence="1" type="ORF">OIU84_022857</name>
</gene>
<dbReference type="AlphaFoldDB" id="A0AAD6PFQ3"/>
<protein>
    <submittedName>
        <fullName evidence="1">Uncharacterized protein</fullName>
    </submittedName>
</protein>